<dbReference type="RefSeq" id="WP_167473578.1">
    <property type="nucleotide sequence ID" value="NZ_CP046172.1"/>
</dbReference>
<feature type="region of interest" description="Disordered" evidence="1">
    <location>
        <begin position="117"/>
        <end position="166"/>
    </location>
</feature>
<organism evidence="2 3">
    <name type="scientific">Nocardia arthritidis</name>
    <dbReference type="NCBI Taxonomy" id="228602"/>
    <lineage>
        <taxon>Bacteria</taxon>
        <taxon>Bacillati</taxon>
        <taxon>Actinomycetota</taxon>
        <taxon>Actinomycetes</taxon>
        <taxon>Mycobacteriales</taxon>
        <taxon>Nocardiaceae</taxon>
        <taxon>Nocardia</taxon>
    </lineage>
</organism>
<feature type="compositionally biased region" description="Basic and acidic residues" evidence="1">
    <location>
        <begin position="147"/>
        <end position="160"/>
    </location>
</feature>
<dbReference type="EMBL" id="CP046172">
    <property type="protein sequence ID" value="QIS10633.1"/>
    <property type="molecule type" value="Genomic_DNA"/>
</dbReference>
<evidence type="ECO:0000256" key="1">
    <source>
        <dbReference type="SAM" id="MobiDB-lite"/>
    </source>
</evidence>
<name>A0A6G9YC93_9NOCA</name>
<sequence>MADRSVAEVDTAVVEVVVTAEAARELTDRIRICVDTAWELIKQAYVSRVWVVLDYGSWDEYCAQEFDRARIRIPREERPEVVASLREIGMSTRAIAAATGVSDFTVRQDLAGARNLAPDRPGACDDGPVPVLGEDGKTYPSPNPRQSRVEGDESRDDVERKSRRKPLPDAFWQAGIDARKAVERVERLVADDRFDRNAEQITSTSLADLVRARDALGRVIDRMSSMKSGV</sequence>
<proteinExistence type="predicted"/>
<gene>
    <name evidence="2" type="ORF">F5544_13725</name>
</gene>
<reference evidence="2 3" key="1">
    <citation type="journal article" date="2019" name="ACS Chem. Biol.">
        <title>Identification and Mobilization of a Cryptic Antibiotic Biosynthesis Gene Locus from a Human-Pathogenic Nocardia Isolate.</title>
        <authorList>
            <person name="Herisse M."/>
            <person name="Ishida K."/>
            <person name="Porter J.L."/>
            <person name="Howden B."/>
            <person name="Hertweck C."/>
            <person name="Stinear T.P."/>
            <person name="Pidot S.J."/>
        </authorList>
    </citation>
    <scope>NUCLEOTIDE SEQUENCE [LARGE SCALE GENOMIC DNA]</scope>
    <source>
        <strain evidence="2 3">AUSMDU00012717</strain>
    </source>
</reference>
<evidence type="ECO:0000313" key="2">
    <source>
        <dbReference type="EMBL" id="QIS10633.1"/>
    </source>
</evidence>
<evidence type="ECO:0000313" key="3">
    <source>
        <dbReference type="Proteomes" id="UP000503540"/>
    </source>
</evidence>
<dbReference type="KEGG" id="nah:F5544_13725"/>
<protein>
    <submittedName>
        <fullName evidence="2">Uncharacterized protein</fullName>
    </submittedName>
</protein>
<dbReference type="Proteomes" id="UP000503540">
    <property type="component" value="Chromosome"/>
</dbReference>
<keyword evidence="3" id="KW-1185">Reference proteome</keyword>
<dbReference type="AlphaFoldDB" id="A0A6G9YC93"/>
<accession>A0A6G9YC93</accession>